<evidence type="ECO:0000256" key="2">
    <source>
        <dbReference type="ARBA" id="ARBA00009324"/>
    </source>
</evidence>
<evidence type="ECO:0000256" key="5">
    <source>
        <dbReference type="ARBA" id="ARBA00023136"/>
    </source>
</evidence>
<dbReference type="GO" id="GO:0008610">
    <property type="term" value="P:lipid biosynthetic process"/>
    <property type="evidence" value="ECO:0007669"/>
    <property type="project" value="InterPro"/>
</dbReference>
<protein>
    <recommendedName>
        <fullName evidence="7">Fatty acid hydroxylase domain-containing protein</fullName>
    </recommendedName>
</protein>
<keyword evidence="5 6" id="KW-0472">Membrane</keyword>
<evidence type="ECO:0000256" key="3">
    <source>
        <dbReference type="ARBA" id="ARBA00022692"/>
    </source>
</evidence>
<dbReference type="AlphaFoldDB" id="A0AAW1RT67"/>
<keyword evidence="3 6" id="KW-0812">Transmembrane</keyword>
<dbReference type="GO" id="GO:0005506">
    <property type="term" value="F:iron ion binding"/>
    <property type="evidence" value="ECO:0007669"/>
    <property type="project" value="InterPro"/>
</dbReference>
<keyword evidence="4 6" id="KW-1133">Transmembrane helix</keyword>
<dbReference type="InterPro" id="IPR006694">
    <property type="entry name" value="Fatty_acid_hydroxylase"/>
</dbReference>
<dbReference type="InterPro" id="IPR050307">
    <property type="entry name" value="Sterol_Desaturase_Related"/>
</dbReference>
<keyword evidence="9" id="KW-1185">Reference proteome</keyword>
<organism evidence="8 9">
    <name type="scientific">Elliptochloris bilobata</name>
    <dbReference type="NCBI Taxonomy" id="381761"/>
    <lineage>
        <taxon>Eukaryota</taxon>
        <taxon>Viridiplantae</taxon>
        <taxon>Chlorophyta</taxon>
        <taxon>core chlorophytes</taxon>
        <taxon>Trebouxiophyceae</taxon>
        <taxon>Trebouxiophyceae incertae sedis</taxon>
        <taxon>Elliptochloris clade</taxon>
        <taxon>Elliptochloris</taxon>
    </lineage>
</organism>
<comment type="subcellular location">
    <subcellularLocation>
        <location evidence="1">Membrane</location>
    </subcellularLocation>
</comment>
<gene>
    <name evidence="8" type="ORF">WJX81_003085</name>
</gene>
<comment type="similarity">
    <text evidence="2">Belongs to the sterol desaturase family.</text>
</comment>
<name>A0AAW1RT67_9CHLO</name>
<reference evidence="8 9" key="1">
    <citation type="journal article" date="2024" name="Nat. Commun.">
        <title>Phylogenomics reveals the evolutionary origins of lichenization in chlorophyte algae.</title>
        <authorList>
            <person name="Puginier C."/>
            <person name="Libourel C."/>
            <person name="Otte J."/>
            <person name="Skaloud P."/>
            <person name="Haon M."/>
            <person name="Grisel S."/>
            <person name="Petersen M."/>
            <person name="Berrin J.G."/>
            <person name="Delaux P.M."/>
            <person name="Dal Grande F."/>
            <person name="Keller J."/>
        </authorList>
    </citation>
    <scope>NUCLEOTIDE SEQUENCE [LARGE SCALE GENOMIC DNA]</scope>
    <source>
        <strain evidence="8 9">SAG 245.80</strain>
    </source>
</reference>
<dbReference type="PANTHER" id="PTHR11863">
    <property type="entry name" value="STEROL DESATURASE"/>
    <property type="match status" value="1"/>
</dbReference>
<dbReference type="Pfam" id="PF04116">
    <property type="entry name" value="FA_hydroxylase"/>
    <property type="match status" value="1"/>
</dbReference>
<accession>A0AAW1RT67</accession>
<feature type="domain" description="Fatty acid hydroxylase" evidence="7">
    <location>
        <begin position="143"/>
        <end position="273"/>
    </location>
</feature>
<feature type="transmembrane region" description="Helical" evidence="6">
    <location>
        <begin position="139"/>
        <end position="157"/>
    </location>
</feature>
<comment type="caution">
    <text evidence="8">The sequence shown here is derived from an EMBL/GenBank/DDBJ whole genome shotgun (WGS) entry which is preliminary data.</text>
</comment>
<feature type="transmembrane region" description="Helical" evidence="6">
    <location>
        <begin position="57"/>
        <end position="76"/>
    </location>
</feature>
<proteinExistence type="inferred from homology"/>
<evidence type="ECO:0000313" key="9">
    <source>
        <dbReference type="Proteomes" id="UP001445335"/>
    </source>
</evidence>
<evidence type="ECO:0000259" key="7">
    <source>
        <dbReference type="Pfam" id="PF04116"/>
    </source>
</evidence>
<sequence length="306" mass="35004">MEEALLPARVLSASAEELTLAELVEENDWKNDVVLFWLPREFRNKLPRMLHAWMRNYVAVLALYFAVGGVWSYYIYWCFGARLFGPGQMPGVLDVLEQMKVAMGSMPLYAALPSLTEAVVEAGWTRVYSRVADVGAPRYLAYFVAYMACVEFFVYWMHRGLHDVKLGYRLLHHTHHKYNKEHTLSPFAGLAFNALDGILQAIPYCWMLFIVPMHLLTHELLLFATGVWTANIHDNIDGRCMPIMGAGYHTIHHTTYKHNYGHYLIYMDWLFGSLVSPAEYAAEMEARKGKDVQVASSRGIARAVME</sequence>
<evidence type="ECO:0000256" key="4">
    <source>
        <dbReference type="ARBA" id="ARBA00022989"/>
    </source>
</evidence>
<dbReference type="GO" id="GO:0016020">
    <property type="term" value="C:membrane"/>
    <property type="evidence" value="ECO:0007669"/>
    <property type="project" value="UniProtKB-SubCell"/>
</dbReference>
<dbReference type="Proteomes" id="UP001445335">
    <property type="component" value="Unassembled WGS sequence"/>
</dbReference>
<dbReference type="GO" id="GO:0016491">
    <property type="term" value="F:oxidoreductase activity"/>
    <property type="evidence" value="ECO:0007669"/>
    <property type="project" value="InterPro"/>
</dbReference>
<evidence type="ECO:0000256" key="6">
    <source>
        <dbReference type="SAM" id="Phobius"/>
    </source>
</evidence>
<dbReference type="EMBL" id="JALJOU010000024">
    <property type="protein sequence ID" value="KAK9836967.1"/>
    <property type="molecule type" value="Genomic_DNA"/>
</dbReference>
<evidence type="ECO:0000256" key="1">
    <source>
        <dbReference type="ARBA" id="ARBA00004370"/>
    </source>
</evidence>
<evidence type="ECO:0000313" key="8">
    <source>
        <dbReference type="EMBL" id="KAK9836967.1"/>
    </source>
</evidence>